<reference evidence="1 2" key="1">
    <citation type="submission" date="2023-08" db="EMBL/GenBank/DDBJ databases">
        <title>A Necator americanus chromosomal reference genome.</title>
        <authorList>
            <person name="Ilik V."/>
            <person name="Petrzelkova K.J."/>
            <person name="Pardy F."/>
            <person name="Fuh T."/>
            <person name="Niatou-Singa F.S."/>
            <person name="Gouil Q."/>
            <person name="Baker L."/>
            <person name="Ritchie M.E."/>
            <person name="Jex A.R."/>
            <person name="Gazzola D."/>
            <person name="Li H."/>
            <person name="Toshio Fujiwara R."/>
            <person name="Zhan B."/>
            <person name="Aroian R.V."/>
            <person name="Pafco B."/>
            <person name="Schwarz E.M."/>
        </authorList>
    </citation>
    <scope>NUCLEOTIDE SEQUENCE [LARGE SCALE GENOMIC DNA]</scope>
    <source>
        <strain evidence="1 2">Aroian</strain>
        <tissue evidence="1">Whole animal</tissue>
    </source>
</reference>
<sequence length="129" mass="13955">MGTLSIVLQIFAILQPIIAVKRILRWPVFTGRAGPSISSTRFVPSPLSSKMFSSFVSDVDEVLEPELSAGHPAAKRTHLVGVSLGAFASFGIHLGFCPSIVDSSHDVTGPSMFCFRYIFRCVAKTEHSS</sequence>
<protein>
    <submittedName>
        <fullName evidence="1">Uncharacterized protein</fullName>
    </submittedName>
</protein>
<evidence type="ECO:0000313" key="1">
    <source>
        <dbReference type="EMBL" id="KAK6726500.1"/>
    </source>
</evidence>
<proteinExistence type="predicted"/>
<dbReference type="EMBL" id="JAVFWL010000001">
    <property type="protein sequence ID" value="KAK6726500.1"/>
    <property type="molecule type" value="Genomic_DNA"/>
</dbReference>
<organism evidence="1 2">
    <name type="scientific">Necator americanus</name>
    <name type="common">Human hookworm</name>
    <dbReference type="NCBI Taxonomy" id="51031"/>
    <lineage>
        <taxon>Eukaryota</taxon>
        <taxon>Metazoa</taxon>
        <taxon>Ecdysozoa</taxon>
        <taxon>Nematoda</taxon>
        <taxon>Chromadorea</taxon>
        <taxon>Rhabditida</taxon>
        <taxon>Rhabditina</taxon>
        <taxon>Rhabditomorpha</taxon>
        <taxon>Strongyloidea</taxon>
        <taxon>Ancylostomatidae</taxon>
        <taxon>Bunostominae</taxon>
        <taxon>Necator</taxon>
    </lineage>
</organism>
<gene>
    <name evidence="1" type="primary">Necator_chrI.g804</name>
    <name evidence="1" type="ORF">RB195_004681</name>
</gene>
<accession>A0ABR1BMB9</accession>
<dbReference type="Proteomes" id="UP001303046">
    <property type="component" value="Unassembled WGS sequence"/>
</dbReference>
<keyword evidence="2" id="KW-1185">Reference proteome</keyword>
<evidence type="ECO:0000313" key="2">
    <source>
        <dbReference type="Proteomes" id="UP001303046"/>
    </source>
</evidence>
<name>A0ABR1BMB9_NECAM</name>
<comment type="caution">
    <text evidence="1">The sequence shown here is derived from an EMBL/GenBank/DDBJ whole genome shotgun (WGS) entry which is preliminary data.</text>
</comment>